<dbReference type="NCBIfam" id="NF002550">
    <property type="entry name" value="PRK02106.1"/>
    <property type="match status" value="1"/>
</dbReference>
<dbReference type="PIRSF" id="PIRSF000137">
    <property type="entry name" value="Alcohol_oxidase"/>
    <property type="match status" value="1"/>
</dbReference>
<feature type="binding site" evidence="5">
    <location>
        <position position="253"/>
    </location>
    <ligand>
        <name>FAD</name>
        <dbReference type="ChEBI" id="CHEBI:57692"/>
    </ligand>
</feature>
<evidence type="ECO:0000259" key="7">
    <source>
        <dbReference type="PROSITE" id="PS00623"/>
    </source>
</evidence>
<dbReference type="SUPFAM" id="SSF51905">
    <property type="entry name" value="FAD/NAD(P)-binding domain"/>
    <property type="match status" value="1"/>
</dbReference>
<dbReference type="Pfam" id="PF00732">
    <property type="entry name" value="GMC_oxred_N"/>
    <property type="match status" value="1"/>
</dbReference>
<evidence type="ECO:0000256" key="4">
    <source>
        <dbReference type="ARBA" id="ARBA00022827"/>
    </source>
</evidence>
<feature type="domain" description="Glucose-methanol-choline oxidoreductase N-terminal" evidence="8">
    <location>
        <begin position="297"/>
        <end position="311"/>
    </location>
</feature>
<accession>A0AB34IYV9</accession>
<evidence type="ECO:0000256" key="3">
    <source>
        <dbReference type="ARBA" id="ARBA00022630"/>
    </source>
</evidence>
<feature type="binding site" evidence="5">
    <location>
        <begin position="101"/>
        <end position="104"/>
    </location>
    <ligand>
        <name>FAD</name>
        <dbReference type="ChEBI" id="CHEBI:57692"/>
    </ligand>
</feature>
<sequence>MRKALRADYVIVGAGSAGCVLASRLSAGGQKSVLLLEAGGDAAIRSAGWSGLVSRLPTALAMPMHRDEFNWAYGAEPDAALGGRVVSCPRGKGLGGSSAINGMVYVRGHPRDFDSWEEAFGGEPAGWGAANVLPYFRRMESVCPAAAAADDADVLPGRRGREGPLQVSHGKNALGSSLYDLFIQAGGEAGYGSLADYNGCRQEGLSRMPMTVFHQSSHPRVGERCSTAAAYLEPALLNTQAHPHLRVEKDASVRRVLFDRQADKSDDGPPRAVGVEFVSGGTTHVAHAECEVIVSAGAIASPQLLQVSGVGPRALLQQLGVPVVVAREGVGANLQDHLEYYHQFEVQQPQLSFLESVSTLLSRAVERIVPTSLQPHLAIWRKGLIGARWLLRRDGLGATNHFEAGGFVRSRAGVEWPDVQLHFLPVALSYDGVSVAPTKTGHSLQMHVGYNRSPSRGFVHAAAAAPIEEGVGLQPPTVRFNYMSTEEDWRGFRAAIRIAREIVAQPCFDDVIGDEIQPGAGRQTDAELDAFLVEHLESAYHPCGTCAMGNAADPLAVVDAAGKVYGVESLRVVDASVFPTIPNGNLNAPTIMTAEKLADAILGKDPLPPDHEAARATWIDPEWQTRQRERPPMRPVWDQTF</sequence>
<dbReference type="Proteomes" id="UP001515480">
    <property type="component" value="Unassembled WGS sequence"/>
</dbReference>
<dbReference type="PROSITE" id="PS00623">
    <property type="entry name" value="GMC_OXRED_1"/>
    <property type="match status" value="1"/>
</dbReference>
<evidence type="ECO:0000256" key="6">
    <source>
        <dbReference type="RuleBase" id="RU003968"/>
    </source>
</evidence>
<keyword evidence="3 6" id="KW-0285">Flavoprotein</keyword>
<protein>
    <recommendedName>
        <fullName evidence="7 8">Glucose-methanol-choline oxidoreductase N-terminal domain-containing protein</fullName>
    </recommendedName>
</protein>
<dbReference type="PANTHER" id="PTHR11552">
    <property type="entry name" value="GLUCOSE-METHANOL-CHOLINE GMC OXIDOREDUCTASE"/>
    <property type="match status" value="1"/>
</dbReference>
<name>A0AB34IYV9_PRYPA</name>
<keyword evidence="10" id="KW-1185">Reference proteome</keyword>
<comment type="cofactor">
    <cofactor evidence="1 5">
        <name>FAD</name>
        <dbReference type="ChEBI" id="CHEBI:57692"/>
    </cofactor>
</comment>
<evidence type="ECO:0000256" key="2">
    <source>
        <dbReference type="ARBA" id="ARBA00010790"/>
    </source>
</evidence>
<gene>
    <name evidence="9" type="ORF">AB1Y20_004293</name>
</gene>
<comment type="caution">
    <text evidence="9">The sequence shown here is derived from an EMBL/GenBank/DDBJ whole genome shotgun (WGS) entry which is preliminary data.</text>
</comment>
<organism evidence="9 10">
    <name type="scientific">Prymnesium parvum</name>
    <name type="common">Toxic golden alga</name>
    <dbReference type="NCBI Taxonomy" id="97485"/>
    <lineage>
        <taxon>Eukaryota</taxon>
        <taxon>Haptista</taxon>
        <taxon>Haptophyta</taxon>
        <taxon>Prymnesiophyceae</taxon>
        <taxon>Prymnesiales</taxon>
        <taxon>Prymnesiaceae</taxon>
        <taxon>Prymnesium</taxon>
    </lineage>
</organism>
<dbReference type="Pfam" id="PF05199">
    <property type="entry name" value="GMC_oxred_C"/>
    <property type="match status" value="1"/>
</dbReference>
<dbReference type="GO" id="GO:0050660">
    <property type="term" value="F:flavin adenine dinucleotide binding"/>
    <property type="evidence" value="ECO:0007669"/>
    <property type="project" value="InterPro"/>
</dbReference>
<dbReference type="AlphaFoldDB" id="A0AB34IYV9"/>
<dbReference type="GO" id="GO:0016614">
    <property type="term" value="F:oxidoreductase activity, acting on CH-OH group of donors"/>
    <property type="evidence" value="ECO:0007669"/>
    <property type="project" value="InterPro"/>
</dbReference>
<evidence type="ECO:0000256" key="1">
    <source>
        <dbReference type="ARBA" id="ARBA00001974"/>
    </source>
</evidence>
<keyword evidence="4 5" id="KW-0274">FAD</keyword>
<proteinExistence type="inferred from homology"/>
<comment type="similarity">
    <text evidence="2 6">Belongs to the GMC oxidoreductase family.</text>
</comment>
<evidence type="ECO:0000313" key="10">
    <source>
        <dbReference type="Proteomes" id="UP001515480"/>
    </source>
</evidence>
<dbReference type="Gene3D" id="3.30.560.10">
    <property type="entry name" value="Glucose Oxidase, domain 3"/>
    <property type="match status" value="1"/>
</dbReference>
<dbReference type="InterPro" id="IPR036188">
    <property type="entry name" value="FAD/NAD-bd_sf"/>
</dbReference>
<dbReference type="PROSITE" id="PS00624">
    <property type="entry name" value="GMC_OXRED_2"/>
    <property type="match status" value="1"/>
</dbReference>
<dbReference type="SUPFAM" id="SSF54373">
    <property type="entry name" value="FAD-linked reductases, C-terminal domain"/>
    <property type="match status" value="1"/>
</dbReference>
<evidence type="ECO:0000256" key="5">
    <source>
        <dbReference type="PIRSR" id="PIRSR000137-2"/>
    </source>
</evidence>
<dbReference type="PROSITE" id="PS51257">
    <property type="entry name" value="PROKAR_LIPOPROTEIN"/>
    <property type="match status" value="1"/>
</dbReference>
<dbReference type="InterPro" id="IPR000172">
    <property type="entry name" value="GMC_OxRdtase_N"/>
</dbReference>
<dbReference type="InterPro" id="IPR007867">
    <property type="entry name" value="GMC_OxRtase_C"/>
</dbReference>
<feature type="domain" description="Glucose-methanol-choline oxidoreductase N-terminal" evidence="7">
    <location>
        <begin position="91"/>
        <end position="114"/>
    </location>
</feature>
<evidence type="ECO:0000259" key="8">
    <source>
        <dbReference type="PROSITE" id="PS00624"/>
    </source>
</evidence>
<evidence type="ECO:0000313" key="9">
    <source>
        <dbReference type="EMBL" id="KAL1508173.1"/>
    </source>
</evidence>
<dbReference type="Gene3D" id="3.50.50.60">
    <property type="entry name" value="FAD/NAD(P)-binding domain"/>
    <property type="match status" value="1"/>
</dbReference>
<dbReference type="PANTHER" id="PTHR11552:SF147">
    <property type="entry name" value="CHOLINE DEHYDROGENASE, MITOCHONDRIAL"/>
    <property type="match status" value="1"/>
</dbReference>
<dbReference type="EMBL" id="JBGBPQ010000016">
    <property type="protein sequence ID" value="KAL1508173.1"/>
    <property type="molecule type" value="Genomic_DNA"/>
</dbReference>
<dbReference type="InterPro" id="IPR012132">
    <property type="entry name" value="GMC_OxRdtase"/>
</dbReference>
<reference evidence="9 10" key="1">
    <citation type="journal article" date="2024" name="Science">
        <title>Giant polyketide synthase enzymes in the biosynthesis of giant marine polyether toxins.</title>
        <authorList>
            <person name="Fallon T.R."/>
            <person name="Shende V.V."/>
            <person name="Wierzbicki I.H."/>
            <person name="Pendleton A.L."/>
            <person name="Watervoot N.F."/>
            <person name="Auber R.P."/>
            <person name="Gonzalez D.J."/>
            <person name="Wisecaver J.H."/>
            <person name="Moore B.S."/>
        </authorList>
    </citation>
    <scope>NUCLEOTIDE SEQUENCE [LARGE SCALE GENOMIC DNA]</scope>
    <source>
        <strain evidence="9 10">12B1</strain>
    </source>
</reference>